<organism evidence="1 2">
    <name type="scientific">Lentithecium fluviatile CBS 122367</name>
    <dbReference type="NCBI Taxonomy" id="1168545"/>
    <lineage>
        <taxon>Eukaryota</taxon>
        <taxon>Fungi</taxon>
        <taxon>Dikarya</taxon>
        <taxon>Ascomycota</taxon>
        <taxon>Pezizomycotina</taxon>
        <taxon>Dothideomycetes</taxon>
        <taxon>Pleosporomycetidae</taxon>
        <taxon>Pleosporales</taxon>
        <taxon>Massarineae</taxon>
        <taxon>Lentitheciaceae</taxon>
        <taxon>Lentithecium</taxon>
    </lineage>
</organism>
<accession>A0A6G1J6F7</accession>
<name>A0A6G1J6F7_9PLEO</name>
<sequence length="139" mass="16070">MAANGFPPDPTEADALALFKSVEEKFPIKTLGSDKWYILKLSAMVAGGWPEFSPLLYKELIRRPEYQTPEQRQVLMRRIRGTLFKLVCIAGVCRPLDTIFDVDAVTAPEDKDYSFSREGWQCDEENRKRGFAWLDRLYM</sequence>
<dbReference type="OrthoDB" id="5537330at2759"/>
<dbReference type="PANTHER" id="PTHR28180:SF5">
    <property type="entry name" value="DNA POLYMERASE ALPHA SUBUNIT B"/>
    <property type="match status" value="1"/>
</dbReference>
<dbReference type="AlphaFoldDB" id="A0A6G1J6F7"/>
<dbReference type="PANTHER" id="PTHR28180">
    <property type="entry name" value="CONSERVED MITOCHONDRIAL PROTEIN-RELATED"/>
    <property type="match status" value="1"/>
</dbReference>
<reference evidence="1" key="1">
    <citation type="journal article" date="2020" name="Stud. Mycol.">
        <title>101 Dothideomycetes genomes: a test case for predicting lifestyles and emergence of pathogens.</title>
        <authorList>
            <person name="Haridas S."/>
            <person name="Albert R."/>
            <person name="Binder M."/>
            <person name="Bloem J."/>
            <person name="Labutti K."/>
            <person name="Salamov A."/>
            <person name="Andreopoulos B."/>
            <person name="Baker S."/>
            <person name="Barry K."/>
            <person name="Bills G."/>
            <person name="Bluhm B."/>
            <person name="Cannon C."/>
            <person name="Castanera R."/>
            <person name="Culley D."/>
            <person name="Daum C."/>
            <person name="Ezra D."/>
            <person name="Gonzalez J."/>
            <person name="Henrissat B."/>
            <person name="Kuo A."/>
            <person name="Liang C."/>
            <person name="Lipzen A."/>
            <person name="Lutzoni F."/>
            <person name="Magnuson J."/>
            <person name="Mondo S."/>
            <person name="Nolan M."/>
            <person name="Ohm R."/>
            <person name="Pangilinan J."/>
            <person name="Park H.-J."/>
            <person name="Ramirez L."/>
            <person name="Alfaro M."/>
            <person name="Sun H."/>
            <person name="Tritt A."/>
            <person name="Yoshinaga Y."/>
            <person name="Zwiers L.-H."/>
            <person name="Turgeon B."/>
            <person name="Goodwin S."/>
            <person name="Spatafora J."/>
            <person name="Crous P."/>
            <person name="Grigoriev I."/>
        </authorList>
    </citation>
    <scope>NUCLEOTIDE SEQUENCE</scope>
    <source>
        <strain evidence="1">CBS 122367</strain>
    </source>
</reference>
<protein>
    <submittedName>
        <fullName evidence="1">Uncharacterized protein</fullName>
    </submittedName>
</protein>
<keyword evidence="2" id="KW-1185">Reference proteome</keyword>
<evidence type="ECO:0000313" key="1">
    <source>
        <dbReference type="EMBL" id="KAF2686134.1"/>
    </source>
</evidence>
<gene>
    <name evidence="1" type="ORF">K458DRAFT_363736</name>
</gene>
<dbReference type="EMBL" id="MU005577">
    <property type="protein sequence ID" value="KAF2686134.1"/>
    <property type="molecule type" value="Genomic_DNA"/>
</dbReference>
<evidence type="ECO:0000313" key="2">
    <source>
        <dbReference type="Proteomes" id="UP000799291"/>
    </source>
</evidence>
<dbReference type="InterPro" id="IPR052999">
    <property type="entry name" value="PTS1_Protein"/>
</dbReference>
<dbReference type="Proteomes" id="UP000799291">
    <property type="component" value="Unassembled WGS sequence"/>
</dbReference>
<proteinExistence type="predicted"/>